<keyword evidence="2" id="KW-1133">Transmembrane helix</keyword>
<feature type="compositionally biased region" description="Pro residues" evidence="1">
    <location>
        <begin position="279"/>
        <end position="291"/>
    </location>
</feature>
<accession>A0A919JIC0</accession>
<comment type="caution">
    <text evidence="3">The sequence shown here is derived from an EMBL/GenBank/DDBJ whole genome shotgun (WGS) entry which is preliminary data.</text>
</comment>
<sequence length="1404" mass="151312">MSKLSSSDIADRTRARHAFLVDQREWDYGARLPRERSASDSWTPTKRPEDPDSSAIAEPGATVWGTGSPADTGSMQPIPEAVAWSLRADAWAQNPETPGESAGTVSRWSDVAATGRPAVPAEGVGWRTQTSEWRSTAESARWRQTTEWRSASGTHGWRQTTEAWQSGDAESVIPPQAEAPTRLPAISGTAWPTPADDQPGTTPSWQPPDAAPGRPPADATPAWQRPDATPGWQPPDATPSWQQPGETRHSQPGATPPWEPARGDERPAWQQFTSAGATPPWPPADAPPPRQPDARPSWDSRPSWQAFTETSRPAAEPSWREPGESRPTPPPSAPTSYAGSWSAPIDDGRHLVREDDRAAWRESAAGQARPADGPPVGRRRAPDAGSRTSGGTGWTVRSDADNWAGHTDTGSIPAFPDPATTDEPAWRRAATEPPATDGWRTSTTTNSWQSSPPVTDSWRSGDQSRTDQPRTDSWRTPPAADGWRSGDEARADGWRDTGSWRRDPEPGPPVDPWAQSAAETGVIPLPLQPRDSGAGGWSGRTDTGSWQQGTDTGSWQRDGTATGRRSRGDTGSWQRESENGSRADSGSWQRAVESGRTDTGSWQRETEVGGRSGRIEPSSWQRDQGNGRTDTGSWRQGPDAGRSDTGSWQRGSENGRTDTGSWQRGPDTGRTDTGSWQQGVEGGRGADTGSRRREIEPPASRSAAPPRGGEIERWSGPRPGPEPRTGAPGRGGEAFPARGQAFPAPGRGEAFPAPGYAGEAIPGRGGEADRGEEDFREPRRGRPPRALEPGPAPRRGQEAFREPASEAWRGAEPPRDFEAPRGPRRARREADLPRGPETRRGPESGQRSGGIPRGLEGQRGPARPEFDRGPDTPRDYADRGRRRERDTSWQQELASGAWHRDPESDVWLRDSDTGQWHRQEPEDEDDEDDDRGPRRGPRNDDRGNGGGRRAIESRDAVARRERDEPARVRSEPADPDGSGRRRATETRPARLQLTASAEPPLDPEIWRRDGEAPTRPIAPKSRPRAADMPVSAQPASWREGDQPDGWERDESTPMSAPPAQRRRAAVDPDEAYDSDPDELASPMSAPPDHRPRGSASVAGPDSWRREGGTAARPVSGTAAAPVSSQPGAWRAESQAAARTDAWRNQLRAEQGEPPVADDAATEIRPRVEPGAWREAGADDTGRGSATYREGNTGDWRRELSAGSELADGESRRISTSDFVPFRPPSRNGASASVKVPAANSAAEGATEVIARTGARWQDPPDTQWPPRGVMTSSAGTYERRPVSTLPSPSARQNDLLEPDEELEEDTGGPLAAVGYTVVWYGVPVVLFVLYMLVLNGPQQAHALDTLAGAAPQFGLSLVLSMLVAVGLRWASGSWKAASVGLAAAVMGGGLATVLTSAITGQSLS</sequence>
<feature type="compositionally biased region" description="Polar residues" evidence="1">
    <location>
        <begin position="147"/>
        <end position="164"/>
    </location>
</feature>
<evidence type="ECO:0000313" key="3">
    <source>
        <dbReference type="EMBL" id="GIE49741.1"/>
    </source>
</evidence>
<feature type="compositionally biased region" description="Polar residues" evidence="1">
    <location>
        <begin position="239"/>
        <end position="253"/>
    </location>
</feature>
<name>A0A919JIC0_9ACTN</name>
<protein>
    <submittedName>
        <fullName evidence="3">Uncharacterized protein</fullName>
    </submittedName>
</protein>
<evidence type="ECO:0000256" key="2">
    <source>
        <dbReference type="SAM" id="Phobius"/>
    </source>
</evidence>
<feature type="compositionally biased region" description="Polar residues" evidence="1">
    <location>
        <begin position="300"/>
        <end position="311"/>
    </location>
</feature>
<feature type="compositionally biased region" description="Basic and acidic residues" evidence="1">
    <location>
        <begin position="484"/>
        <end position="505"/>
    </location>
</feature>
<feature type="compositionally biased region" description="Basic and acidic residues" evidence="1">
    <location>
        <begin position="828"/>
        <end position="842"/>
    </location>
</feature>
<feature type="compositionally biased region" description="Basic and acidic residues" evidence="1">
    <location>
        <begin position="795"/>
        <end position="804"/>
    </location>
</feature>
<feature type="compositionally biased region" description="Pro residues" evidence="1">
    <location>
        <begin position="205"/>
        <end position="215"/>
    </location>
</feature>
<reference evidence="3" key="1">
    <citation type="submission" date="2021-01" db="EMBL/GenBank/DDBJ databases">
        <title>Whole genome shotgun sequence of Actinoplanes nipponensis NBRC 14063.</title>
        <authorList>
            <person name="Komaki H."/>
            <person name="Tamura T."/>
        </authorList>
    </citation>
    <scope>NUCLEOTIDE SEQUENCE</scope>
    <source>
        <strain evidence="3">NBRC 14063</strain>
    </source>
</reference>
<feature type="compositionally biased region" description="Basic and acidic residues" evidence="1">
    <location>
        <begin position="29"/>
        <end position="38"/>
    </location>
</feature>
<feature type="compositionally biased region" description="Basic and acidic residues" evidence="1">
    <location>
        <begin position="346"/>
        <end position="360"/>
    </location>
</feature>
<feature type="compositionally biased region" description="Low complexity" evidence="1">
    <location>
        <begin position="697"/>
        <end position="707"/>
    </location>
</feature>
<dbReference type="Proteomes" id="UP000647172">
    <property type="component" value="Unassembled WGS sequence"/>
</dbReference>
<feature type="transmembrane region" description="Helical" evidence="2">
    <location>
        <begin position="1376"/>
        <end position="1398"/>
    </location>
</feature>
<organism evidence="3 4">
    <name type="scientific">Actinoplanes nipponensis</name>
    <dbReference type="NCBI Taxonomy" id="135950"/>
    <lineage>
        <taxon>Bacteria</taxon>
        <taxon>Bacillati</taxon>
        <taxon>Actinomycetota</taxon>
        <taxon>Actinomycetes</taxon>
        <taxon>Micromonosporales</taxon>
        <taxon>Micromonosporaceae</taxon>
        <taxon>Actinoplanes</taxon>
    </lineage>
</organism>
<feature type="compositionally biased region" description="Polar residues" evidence="1">
    <location>
        <begin position="439"/>
        <end position="461"/>
    </location>
</feature>
<feature type="compositionally biased region" description="Basic and acidic residues" evidence="1">
    <location>
        <begin position="862"/>
        <end position="887"/>
    </location>
</feature>
<feature type="compositionally biased region" description="Acidic residues" evidence="1">
    <location>
        <begin position="921"/>
        <end position="930"/>
    </location>
</feature>
<keyword evidence="2" id="KW-0812">Transmembrane</keyword>
<feature type="compositionally biased region" description="Polar residues" evidence="1">
    <location>
        <begin position="127"/>
        <end position="139"/>
    </location>
</feature>
<keyword evidence="2" id="KW-0472">Membrane</keyword>
<dbReference type="EMBL" id="BOMQ01000038">
    <property type="protein sequence ID" value="GIE49741.1"/>
    <property type="molecule type" value="Genomic_DNA"/>
</dbReference>
<gene>
    <name evidence="3" type="ORF">Ani05nite_32750</name>
</gene>
<feature type="compositionally biased region" description="Polar residues" evidence="1">
    <location>
        <begin position="540"/>
        <end position="559"/>
    </location>
</feature>
<evidence type="ECO:0000313" key="4">
    <source>
        <dbReference type="Proteomes" id="UP000647172"/>
    </source>
</evidence>
<feature type="compositionally biased region" description="Basic and acidic residues" evidence="1">
    <location>
        <begin position="898"/>
        <end position="920"/>
    </location>
</feature>
<feature type="compositionally biased region" description="Polar residues" evidence="1">
    <location>
        <begin position="644"/>
        <end position="662"/>
    </location>
</feature>
<feature type="transmembrane region" description="Helical" evidence="2">
    <location>
        <begin position="1312"/>
        <end position="1334"/>
    </location>
</feature>
<proteinExistence type="predicted"/>
<feature type="compositionally biased region" description="Basic and acidic residues" evidence="1">
    <location>
        <begin position="462"/>
        <end position="473"/>
    </location>
</feature>
<feature type="compositionally biased region" description="Basic and acidic residues" evidence="1">
    <location>
        <begin position="1038"/>
        <end position="1051"/>
    </location>
</feature>
<evidence type="ECO:0000256" key="1">
    <source>
        <dbReference type="SAM" id="MobiDB-lite"/>
    </source>
</evidence>
<feature type="compositionally biased region" description="Basic and acidic residues" evidence="1">
    <location>
        <begin position="931"/>
        <end position="988"/>
    </location>
</feature>
<feature type="region of interest" description="Disordered" evidence="1">
    <location>
        <begin position="1253"/>
        <end position="1293"/>
    </location>
</feature>
<feature type="region of interest" description="Disordered" evidence="1">
    <location>
        <begin position="29"/>
        <end position="1238"/>
    </location>
</feature>
<feature type="transmembrane region" description="Helical" evidence="2">
    <location>
        <begin position="1346"/>
        <end position="1370"/>
    </location>
</feature>
<feature type="compositionally biased region" description="Polar residues" evidence="1">
    <location>
        <begin position="618"/>
        <end position="634"/>
    </location>
</feature>
<feature type="compositionally biased region" description="Acidic residues" evidence="1">
    <location>
        <begin position="1067"/>
        <end position="1078"/>
    </location>
</feature>
<keyword evidence="4" id="KW-1185">Reference proteome</keyword>
<feature type="compositionally biased region" description="Basic and acidic residues" evidence="1">
    <location>
        <begin position="812"/>
        <end position="821"/>
    </location>
</feature>